<gene>
    <name evidence="1" type="ORF">HOLleu_31737</name>
</gene>
<accession>A0A9Q1BGG8</accession>
<sequence>MTLLQIAGPETVELFKTFLWRNNADKDDPDLIMDQLEKYCNPRKNTTYERHIFNKTNQNPFESIHSYVTDSKVKAKTCEFGNLTDSLIRDRIVCGMLRDALRARLLREEDLKLEKAFNISRSGEASDA</sequence>
<dbReference type="Proteomes" id="UP001152320">
    <property type="component" value="Chromosome 16"/>
</dbReference>
<dbReference type="EMBL" id="JAIZAY010000016">
    <property type="protein sequence ID" value="KAJ8026796.1"/>
    <property type="molecule type" value="Genomic_DNA"/>
</dbReference>
<dbReference type="PANTHER" id="PTHR33198">
    <property type="entry name" value="ANK_REP_REGION DOMAIN-CONTAINING PROTEIN-RELATED"/>
    <property type="match status" value="1"/>
</dbReference>
<comment type="caution">
    <text evidence="1">The sequence shown here is derived from an EMBL/GenBank/DDBJ whole genome shotgun (WGS) entry which is preliminary data.</text>
</comment>
<name>A0A9Q1BGG8_HOLLE</name>
<protein>
    <submittedName>
        <fullName evidence="1">Uncharacterized protein</fullName>
    </submittedName>
</protein>
<dbReference type="PANTHER" id="PTHR33198:SF20">
    <property type="entry name" value="RETROTRANSPOSON GAG DOMAIN-CONTAINING PROTEIN"/>
    <property type="match status" value="1"/>
</dbReference>
<reference evidence="1" key="1">
    <citation type="submission" date="2021-10" db="EMBL/GenBank/DDBJ databases">
        <title>Tropical sea cucumber genome reveals ecological adaptation and Cuvierian tubules defense mechanism.</title>
        <authorList>
            <person name="Chen T."/>
        </authorList>
    </citation>
    <scope>NUCLEOTIDE SEQUENCE</scope>
    <source>
        <strain evidence="1">Nanhai2018</strain>
        <tissue evidence="1">Muscle</tissue>
    </source>
</reference>
<dbReference type="AlphaFoldDB" id="A0A9Q1BGG8"/>
<proteinExistence type="predicted"/>
<keyword evidence="2" id="KW-1185">Reference proteome</keyword>
<dbReference type="OrthoDB" id="775972at2759"/>
<evidence type="ECO:0000313" key="2">
    <source>
        <dbReference type="Proteomes" id="UP001152320"/>
    </source>
</evidence>
<evidence type="ECO:0000313" key="1">
    <source>
        <dbReference type="EMBL" id="KAJ8026796.1"/>
    </source>
</evidence>
<organism evidence="1 2">
    <name type="scientific">Holothuria leucospilota</name>
    <name type="common">Black long sea cucumber</name>
    <name type="synonym">Mertensiothuria leucospilota</name>
    <dbReference type="NCBI Taxonomy" id="206669"/>
    <lineage>
        <taxon>Eukaryota</taxon>
        <taxon>Metazoa</taxon>
        <taxon>Echinodermata</taxon>
        <taxon>Eleutherozoa</taxon>
        <taxon>Echinozoa</taxon>
        <taxon>Holothuroidea</taxon>
        <taxon>Aspidochirotacea</taxon>
        <taxon>Aspidochirotida</taxon>
        <taxon>Holothuriidae</taxon>
        <taxon>Holothuria</taxon>
    </lineage>
</organism>